<feature type="transmembrane region" description="Helical" evidence="8">
    <location>
        <begin position="141"/>
        <end position="163"/>
    </location>
</feature>
<sequence length="282" mass="30785">MATTGVAYLTSKEGIVKAAAVMLGCITFALVIESGYSRVIVVLAVYILCWVLSTLSYIFFITNLEEKLPKAISYEAANACLSVGLFFMCLIASAVLAMTRYWGKHLEERIAAGLVGFVYTAVYAGEVYLLKGKAPKSLDFLWGKMGLLKVGVCVSGCLSFALLDASDYRCYHPDGCNSARICVLVSYILSWGGSVVILIFRSTPLPTKFQHTDVTDFIWSTFSFLNYLLAAVVLTCYLKCVAFDSHPCGTRLSSVFFGFVTAGLYAIEAYYQRDVLGGNATK</sequence>
<feature type="domain" description="MARVEL" evidence="9">
    <location>
        <begin position="8"/>
        <end position="135"/>
    </location>
</feature>
<feature type="transmembrane region" description="Helical" evidence="8">
    <location>
        <begin position="39"/>
        <end position="64"/>
    </location>
</feature>
<feature type="transmembrane region" description="Helical" evidence="8">
    <location>
        <begin position="217"/>
        <end position="240"/>
    </location>
</feature>
<evidence type="ECO:0000256" key="1">
    <source>
        <dbReference type="ARBA" id="ARBA00004141"/>
    </source>
</evidence>
<dbReference type="Proteomes" id="UP001642483">
    <property type="component" value="Unassembled WGS sequence"/>
</dbReference>
<evidence type="ECO:0000256" key="2">
    <source>
        <dbReference type="ARBA" id="ARBA00022692"/>
    </source>
</evidence>
<feature type="transmembrane region" description="Helical" evidence="8">
    <location>
        <begin position="110"/>
        <end position="129"/>
    </location>
</feature>
<comment type="subcellular location">
    <subcellularLocation>
        <location evidence="1">Membrane</location>
        <topology evidence="1">Multi-pass membrane protein</topology>
    </subcellularLocation>
</comment>
<feature type="transmembrane region" description="Helical" evidence="8">
    <location>
        <begin position="252"/>
        <end position="271"/>
    </location>
</feature>
<feature type="transmembrane region" description="Helical" evidence="8">
    <location>
        <begin position="184"/>
        <end position="205"/>
    </location>
</feature>
<comment type="similarity">
    <text evidence="6">Belongs to the MAL family.</text>
</comment>
<keyword evidence="2 7" id="KW-0812">Transmembrane</keyword>
<keyword evidence="4 8" id="KW-1133">Transmembrane helix</keyword>
<accession>A0ABP0G6R3</accession>
<feature type="transmembrane region" description="Helical" evidence="8">
    <location>
        <begin position="14"/>
        <end position="32"/>
    </location>
</feature>
<proteinExistence type="inferred from homology"/>
<evidence type="ECO:0000256" key="8">
    <source>
        <dbReference type="SAM" id="Phobius"/>
    </source>
</evidence>
<organism evidence="10 11">
    <name type="scientific">Clavelina lepadiformis</name>
    <name type="common">Light-bulb sea squirt</name>
    <name type="synonym">Ascidia lepadiformis</name>
    <dbReference type="NCBI Taxonomy" id="159417"/>
    <lineage>
        <taxon>Eukaryota</taxon>
        <taxon>Metazoa</taxon>
        <taxon>Chordata</taxon>
        <taxon>Tunicata</taxon>
        <taxon>Ascidiacea</taxon>
        <taxon>Aplousobranchia</taxon>
        <taxon>Clavelinidae</taxon>
        <taxon>Clavelina</taxon>
    </lineage>
</organism>
<evidence type="ECO:0000313" key="10">
    <source>
        <dbReference type="EMBL" id="CAK8687178.1"/>
    </source>
</evidence>
<evidence type="ECO:0000256" key="3">
    <source>
        <dbReference type="ARBA" id="ARBA00022737"/>
    </source>
</evidence>
<dbReference type="PROSITE" id="PS51225">
    <property type="entry name" value="MARVEL"/>
    <property type="match status" value="2"/>
</dbReference>
<dbReference type="InterPro" id="IPR008253">
    <property type="entry name" value="Marvel"/>
</dbReference>
<evidence type="ECO:0000259" key="9">
    <source>
        <dbReference type="PROSITE" id="PS51225"/>
    </source>
</evidence>
<feature type="transmembrane region" description="Helical" evidence="8">
    <location>
        <begin position="76"/>
        <end position="98"/>
    </location>
</feature>
<comment type="caution">
    <text evidence="10">The sequence shown here is derived from an EMBL/GenBank/DDBJ whole genome shotgun (WGS) entry which is preliminary data.</text>
</comment>
<feature type="domain" description="MARVEL" evidence="9">
    <location>
        <begin position="140"/>
        <end position="277"/>
    </location>
</feature>
<dbReference type="EMBL" id="CAWYQH010000103">
    <property type="protein sequence ID" value="CAK8687178.1"/>
    <property type="molecule type" value="Genomic_DNA"/>
</dbReference>
<gene>
    <name evidence="10" type="ORF">CVLEPA_LOCUS19249</name>
</gene>
<dbReference type="PANTHER" id="PTHR17068:SF11">
    <property type="entry name" value="MYELOID-ASSOCIATED DIFFERENTIATION MARKER-LIKE PROTEIN 2"/>
    <property type="match status" value="1"/>
</dbReference>
<evidence type="ECO:0000313" key="11">
    <source>
        <dbReference type="Proteomes" id="UP001642483"/>
    </source>
</evidence>
<dbReference type="InterPro" id="IPR047123">
    <property type="entry name" value="MYADM-like"/>
</dbReference>
<keyword evidence="3" id="KW-0677">Repeat</keyword>
<evidence type="ECO:0000256" key="6">
    <source>
        <dbReference type="ARBA" id="ARBA00034721"/>
    </source>
</evidence>
<evidence type="ECO:0000256" key="5">
    <source>
        <dbReference type="ARBA" id="ARBA00023136"/>
    </source>
</evidence>
<keyword evidence="11" id="KW-1185">Reference proteome</keyword>
<keyword evidence="5 7" id="KW-0472">Membrane</keyword>
<reference evidence="10 11" key="1">
    <citation type="submission" date="2024-02" db="EMBL/GenBank/DDBJ databases">
        <authorList>
            <person name="Daric V."/>
            <person name="Darras S."/>
        </authorList>
    </citation>
    <scope>NUCLEOTIDE SEQUENCE [LARGE SCALE GENOMIC DNA]</scope>
</reference>
<name>A0ABP0G6R3_CLALP</name>
<dbReference type="PANTHER" id="PTHR17068">
    <property type="entry name" value="MYELOID-ASSOCIATED DIFFERENTIATION MARKER MYADM FAMILY MEMBER"/>
    <property type="match status" value="1"/>
</dbReference>
<evidence type="ECO:0000256" key="4">
    <source>
        <dbReference type="ARBA" id="ARBA00022989"/>
    </source>
</evidence>
<evidence type="ECO:0000256" key="7">
    <source>
        <dbReference type="PROSITE-ProRule" id="PRU00581"/>
    </source>
</evidence>
<protein>
    <recommendedName>
        <fullName evidence="9">MARVEL domain-containing protein</fullName>
    </recommendedName>
</protein>